<comment type="caution">
    <text evidence="3">The sequence shown here is derived from an EMBL/GenBank/DDBJ whole genome shotgun (WGS) entry which is preliminary data.</text>
</comment>
<organism evidence="3 7">
    <name type="scientific">Phytophthora fragariae</name>
    <dbReference type="NCBI Taxonomy" id="53985"/>
    <lineage>
        <taxon>Eukaryota</taxon>
        <taxon>Sar</taxon>
        <taxon>Stramenopiles</taxon>
        <taxon>Oomycota</taxon>
        <taxon>Peronosporomycetes</taxon>
        <taxon>Peronosporales</taxon>
        <taxon>Peronosporaceae</taxon>
        <taxon>Phytophthora</taxon>
    </lineage>
</organism>
<gene>
    <name evidence="5" type="ORF">PF001_g29571</name>
    <name evidence="4" type="ORF">PF002_g30237</name>
    <name evidence="3" type="ORF">PF005_g29852</name>
    <name evidence="2" type="ORF">PF007_g29655</name>
    <name evidence="1" type="ORF">PF009_g30212</name>
</gene>
<evidence type="ECO:0000313" key="3">
    <source>
        <dbReference type="EMBL" id="KAE9164841.1"/>
    </source>
</evidence>
<sequence>MVVVPVTSPTDAVAPTRGHVRVLLTACRTAAVICDALDNASATTFVVPGLYLIVNSYSCSVSGQRCNRPANSALVISHFSAA</sequence>
<dbReference type="EMBL" id="QXGF01004658">
    <property type="protein sequence ID" value="KAE8919482.1"/>
    <property type="molecule type" value="Genomic_DNA"/>
</dbReference>
<dbReference type="EMBL" id="QXGB01004843">
    <property type="protein sequence ID" value="KAE9164841.1"/>
    <property type="molecule type" value="Genomic_DNA"/>
</dbReference>
<dbReference type="EMBL" id="QXGD01004574">
    <property type="protein sequence ID" value="KAE9169877.1"/>
    <property type="molecule type" value="Genomic_DNA"/>
</dbReference>
<evidence type="ECO:0000313" key="4">
    <source>
        <dbReference type="EMBL" id="KAE9169877.1"/>
    </source>
</evidence>
<name>A0A6A3VG31_9STRA</name>
<dbReference type="Proteomes" id="UP000440367">
    <property type="component" value="Unassembled WGS sequence"/>
</dbReference>
<evidence type="ECO:0000313" key="9">
    <source>
        <dbReference type="Proteomes" id="UP000440367"/>
    </source>
</evidence>
<accession>A0A6A3VG31</accession>
<dbReference type="Proteomes" id="UP000429523">
    <property type="component" value="Unassembled WGS sequence"/>
</dbReference>
<reference evidence="6 7" key="1">
    <citation type="submission" date="2018-08" db="EMBL/GenBank/DDBJ databases">
        <title>Genomic investigation of the strawberry pathogen Phytophthora fragariae indicates pathogenicity is determined by transcriptional variation in three key races.</title>
        <authorList>
            <person name="Adams T.M."/>
            <person name="Armitage A.D."/>
            <person name="Sobczyk M.K."/>
            <person name="Bates H.J."/>
            <person name="Dunwell J.M."/>
            <person name="Nellist C.F."/>
            <person name="Harrison R.J."/>
        </authorList>
    </citation>
    <scope>NUCLEOTIDE SEQUENCE [LARGE SCALE GENOMIC DNA]</scope>
    <source>
        <strain evidence="5 8">A4</strain>
        <strain evidence="4 9">BC-1</strain>
        <strain evidence="3 7">NOV-27</strain>
        <strain evidence="2 10">NOV-71</strain>
        <strain evidence="1 6">NOV-9</strain>
    </source>
</reference>
<dbReference type="Proteomes" id="UP000441208">
    <property type="component" value="Unassembled WGS sequence"/>
</dbReference>
<evidence type="ECO:0000313" key="10">
    <source>
        <dbReference type="Proteomes" id="UP000441208"/>
    </source>
</evidence>
<dbReference type="Proteomes" id="UP000437068">
    <property type="component" value="Unassembled WGS sequence"/>
</dbReference>
<dbReference type="OrthoDB" id="146087at2759"/>
<evidence type="ECO:0000313" key="6">
    <source>
        <dbReference type="Proteomes" id="UP000429523"/>
    </source>
</evidence>
<dbReference type="AlphaFoldDB" id="A0A6A3VG31"/>
<evidence type="ECO:0000313" key="5">
    <source>
        <dbReference type="EMBL" id="KAE9268642.1"/>
    </source>
</evidence>
<proteinExistence type="predicted"/>
<dbReference type="Proteomes" id="UP000433483">
    <property type="component" value="Unassembled WGS sequence"/>
</dbReference>
<dbReference type="EMBL" id="QXFZ01004743">
    <property type="protein sequence ID" value="KAE9063123.1"/>
    <property type="molecule type" value="Genomic_DNA"/>
</dbReference>
<evidence type="ECO:0000313" key="8">
    <source>
        <dbReference type="Proteomes" id="UP000437068"/>
    </source>
</evidence>
<dbReference type="EMBL" id="QXGE01005051">
    <property type="protein sequence ID" value="KAE9268642.1"/>
    <property type="molecule type" value="Genomic_DNA"/>
</dbReference>
<keyword evidence="7" id="KW-1185">Reference proteome</keyword>
<evidence type="ECO:0000313" key="2">
    <source>
        <dbReference type="EMBL" id="KAE9063123.1"/>
    </source>
</evidence>
<evidence type="ECO:0000313" key="1">
    <source>
        <dbReference type="EMBL" id="KAE8919482.1"/>
    </source>
</evidence>
<evidence type="ECO:0000313" key="7">
    <source>
        <dbReference type="Proteomes" id="UP000433483"/>
    </source>
</evidence>
<protein>
    <submittedName>
        <fullName evidence="3">Uncharacterized protein</fullName>
    </submittedName>
</protein>